<dbReference type="SUPFAM" id="SSF140453">
    <property type="entry name" value="EsxAB dimer-like"/>
    <property type="match status" value="1"/>
</dbReference>
<sequence>MVSYSVQFPTMQDAQSQLQRIATQILEIGDNLRNQVTAGTAELQGDTKNAFDAVQQQYMNAHNAIQQTVQNSGVSLGQIHEQYTGTESRGVSRWAR</sequence>
<name>A0ABX1SDQ3_9PSEU</name>
<dbReference type="Pfam" id="PF06013">
    <property type="entry name" value="WXG100"/>
    <property type="match status" value="1"/>
</dbReference>
<evidence type="ECO:0000313" key="1">
    <source>
        <dbReference type="EMBL" id="NMH99699.1"/>
    </source>
</evidence>
<comment type="caution">
    <text evidence="1">The sequence shown here is derived from an EMBL/GenBank/DDBJ whole genome shotgun (WGS) entry which is preliminary data.</text>
</comment>
<protein>
    <submittedName>
        <fullName evidence="1">WXG100 family type VII secretion target</fullName>
    </submittedName>
</protein>
<proteinExistence type="predicted"/>
<dbReference type="InterPro" id="IPR036689">
    <property type="entry name" value="ESAT-6-like_sf"/>
</dbReference>
<keyword evidence="2" id="KW-1185">Reference proteome</keyword>
<dbReference type="Gene3D" id="1.10.287.1060">
    <property type="entry name" value="ESAT-6-like"/>
    <property type="match status" value="1"/>
</dbReference>
<accession>A0ABX1SDQ3</accession>
<dbReference type="EMBL" id="JAAXLA010000040">
    <property type="protein sequence ID" value="NMH99699.1"/>
    <property type="molecule type" value="Genomic_DNA"/>
</dbReference>
<gene>
    <name evidence="1" type="ORF">HF526_20615</name>
</gene>
<dbReference type="RefSeq" id="WP_169383172.1">
    <property type="nucleotide sequence ID" value="NZ_JAAXLA010000040.1"/>
</dbReference>
<reference evidence="1 2" key="1">
    <citation type="submission" date="2020-04" db="EMBL/GenBank/DDBJ databases">
        <authorList>
            <person name="Klaysubun C."/>
            <person name="Duangmal K."/>
            <person name="Lipun K."/>
        </authorList>
    </citation>
    <scope>NUCLEOTIDE SEQUENCE [LARGE SCALE GENOMIC DNA]</scope>
    <source>
        <strain evidence="1 2">K10HN5</strain>
    </source>
</reference>
<evidence type="ECO:0000313" key="2">
    <source>
        <dbReference type="Proteomes" id="UP000820669"/>
    </source>
</evidence>
<dbReference type="InterPro" id="IPR010310">
    <property type="entry name" value="T7SS_ESAT-6-like"/>
</dbReference>
<dbReference type="Proteomes" id="UP000820669">
    <property type="component" value="Unassembled WGS sequence"/>
</dbReference>
<organism evidence="1 2">
    <name type="scientific">Pseudonocardia acidicola</name>
    <dbReference type="NCBI Taxonomy" id="2724939"/>
    <lineage>
        <taxon>Bacteria</taxon>
        <taxon>Bacillati</taxon>
        <taxon>Actinomycetota</taxon>
        <taxon>Actinomycetes</taxon>
        <taxon>Pseudonocardiales</taxon>
        <taxon>Pseudonocardiaceae</taxon>
        <taxon>Pseudonocardia</taxon>
    </lineage>
</organism>